<dbReference type="AlphaFoldDB" id="A0A7J0GY35"/>
<sequence>MKIEEAGIEPNTALGCIVLRVNRHDESNGSLTGDIPTIAPTGTSLGRRSRAAPHTLGTLSTDTKHTNKVSSHEKAWGDAARGSSPLHKGYSPESTYIAEAILHSELELGRSTGTGPPYPSSGITLATWWPQRSTGIPTDDTQHSDACTTWVSDHLGVYHAMDHDVIENPMSPPRVEPVEPIVNLQLVQDDIHPLEKENNYMTHGEFDQLKESCLFPAGVRMRLLEASDTIMPAHPSKMAFYKASFSAAMLRKVDLKKIASSAQAKTTNLKVTTKVTPPPTKGKVQTEDRPAKNTRAT</sequence>
<proteinExistence type="predicted"/>
<evidence type="ECO:0000313" key="2">
    <source>
        <dbReference type="EMBL" id="GFZ15740.1"/>
    </source>
</evidence>
<organism evidence="2 3">
    <name type="scientific">Actinidia rufa</name>
    <dbReference type="NCBI Taxonomy" id="165716"/>
    <lineage>
        <taxon>Eukaryota</taxon>
        <taxon>Viridiplantae</taxon>
        <taxon>Streptophyta</taxon>
        <taxon>Embryophyta</taxon>
        <taxon>Tracheophyta</taxon>
        <taxon>Spermatophyta</taxon>
        <taxon>Magnoliopsida</taxon>
        <taxon>eudicotyledons</taxon>
        <taxon>Gunneridae</taxon>
        <taxon>Pentapetalae</taxon>
        <taxon>asterids</taxon>
        <taxon>Ericales</taxon>
        <taxon>Actinidiaceae</taxon>
        <taxon>Actinidia</taxon>
    </lineage>
</organism>
<name>A0A7J0GY35_9ERIC</name>
<protein>
    <submittedName>
        <fullName evidence="2">Uncharacterized protein</fullName>
    </submittedName>
</protein>
<gene>
    <name evidence="2" type="ORF">Acr_25g0001490</name>
</gene>
<evidence type="ECO:0000256" key="1">
    <source>
        <dbReference type="SAM" id="MobiDB-lite"/>
    </source>
</evidence>
<dbReference type="Proteomes" id="UP000585474">
    <property type="component" value="Unassembled WGS sequence"/>
</dbReference>
<comment type="caution">
    <text evidence="2">The sequence shown here is derived from an EMBL/GenBank/DDBJ whole genome shotgun (WGS) entry which is preliminary data.</text>
</comment>
<evidence type="ECO:0000313" key="3">
    <source>
        <dbReference type="Proteomes" id="UP000585474"/>
    </source>
</evidence>
<feature type="region of interest" description="Disordered" evidence="1">
    <location>
        <begin position="269"/>
        <end position="297"/>
    </location>
</feature>
<accession>A0A7J0GY35</accession>
<feature type="region of interest" description="Disordered" evidence="1">
    <location>
        <begin position="31"/>
        <end position="69"/>
    </location>
</feature>
<reference evidence="2 3" key="1">
    <citation type="submission" date="2019-07" db="EMBL/GenBank/DDBJ databases">
        <title>De Novo Assembly of kiwifruit Actinidia rufa.</title>
        <authorList>
            <person name="Sugita-Konishi S."/>
            <person name="Sato K."/>
            <person name="Mori E."/>
            <person name="Abe Y."/>
            <person name="Kisaki G."/>
            <person name="Hamano K."/>
            <person name="Suezawa K."/>
            <person name="Otani M."/>
            <person name="Fukuda T."/>
            <person name="Manabe T."/>
            <person name="Gomi K."/>
            <person name="Tabuchi M."/>
            <person name="Akimitsu K."/>
            <person name="Kataoka I."/>
        </authorList>
    </citation>
    <scope>NUCLEOTIDE SEQUENCE [LARGE SCALE GENOMIC DNA]</scope>
    <source>
        <strain evidence="3">cv. Fuchu</strain>
    </source>
</reference>
<keyword evidence="3" id="KW-1185">Reference proteome</keyword>
<dbReference type="EMBL" id="BJWL01000025">
    <property type="protein sequence ID" value="GFZ15740.1"/>
    <property type="molecule type" value="Genomic_DNA"/>
</dbReference>